<dbReference type="GO" id="GO:0008360">
    <property type="term" value="P:regulation of cell shape"/>
    <property type="evidence" value="ECO:0007669"/>
    <property type="project" value="UniProtKB-UniRule"/>
</dbReference>
<dbReference type="Gene3D" id="2.40.440.10">
    <property type="entry name" value="L,D-transpeptidase catalytic domain-like"/>
    <property type="match status" value="1"/>
</dbReference>
<dbReference type="Pfam" id="PF01471">
    <property type="entry name" value="PG_binding_1"/>
    <property type="match status" value="1"/>
</dbReference>
<evidence type="ECO:0000256" key="7">
    <source>
        <dbReference type="PROSITE-ProRule" id="PRU01373"/>
    </source>
</evidence>
<dbReference type="SUPFAM" id="SSF47090">
    <property type="entry name" value="PGBD-like"/>
    <property type="match status" value="1"/>
</dbReference>
<dbReference type="GO" id="GO:0004180">
    <property type="term" value="F:carboxypeptidase activity"/>
    <property type="evidence" value="ECO:0007669"/>
    <property type="project" value="UniProtKB-ARBA"/>
</dbReference>
<dbReference type="InterPro" id="IPR036366">
    <property type="entry name" value="PGBDSf"/>
</dbReference>
<keyword evidence="6 7" id="KW-0961">Cell wall biogenesis/degradation</keyword>
<dbReference type="Pfam" id="PF20142">
    <property type="entry name" value="Scaffold"/>
    <property type="match status" value="1"/>
</dbReference>
<comment type="similarity">
    <text evidence="2">Belongs to the YkuD family.</text>
</comment>
<comment type="pathway">
    <text evidence="1 7">Cell wall biogenesis; peptidoglycan biosynthesis.</text>
</comment>
<dbReference type="InterPro" id="IPR005490">
    <property type="entry name" value="LD_TPept_cat_dom"/>
</dbReference>
<dbReference type="Pfam" id="PF03734">
    <property type="entry name" value="YkuD"/>
    <property type="match status" value="1"/>
</dbReference>
<evidence type="ECO:0000313" key="11">
    <source>
        <dbReference type="Proteomes" id="UP000422108"/>
    </source>
</evidence>
<gene>
    <name evidence="10" type="ORF">DSCOOX_20520</name>
</gene>
<feature type="domain" description="L,D-TPase catalytic" evidence="9">
    <location>
        <begin position="315"/>
        <end position="496"/>
    </location>
</feature>
<dbReference type="PANTHER" id="PTHR41533">
    <property type="entry name" value="L,D-TRANSPEPTIDASE HI_1667-RELATED"/>
    <property type="match status" value="1"/>
</dbReference>
<accession>A0A5K8A8B3</accession>
<dbReference type="AlphaFoldDB" id="A0A5K8A8B3"/>
<evidence type="ECO:0000256" key="5">
    <source>
        <dbReference type="ARBA" id="ARBA00022984"/>
    </source>
</evidence>
<name>A0A5K8A8B3_9BACT</name>
<dbReference type="SUPFAM" id="SSF141523">
    <property type="entry name" value="L,D-transpeptidase catalytic domain-like"/>
    <property type="match status" value="1"/>
</dbReference>
<feature type="active site" description="Proton donor/acceptor" evidence="7">
    <location>
        <position position="450"/>
    </location>
</feature>
<dbReference type="EMBL" id="AP021879">
    <property type="protein sequence ID" value="BBO88872.1"/>
    <property type="molecule type" value="Genomic_DNA"/>
</dbReference>
<keyword evidence="11" id="KW-1185">Reference proteome</keyword>
<keyword evidence="8" id="KW-0732">Signal</keyword>
<keyword evidence="5 7" id="KW-0573">Peptidoglycan synthesis</keyword>
<dbReference type="InterPro" id="IPR002477">
    <property type="entry name" value="Peptidoglycan-bd-like"/>
</dbReference>
<dbReference type="Proteomes" id="UP000422108">
    <property type="component" value="Chromosome"/>
</dbReference>
<proteinExistence type="inferred from homology"/>
<dbReference type="PANTHER" id="PTHR41533:SF1">
    <property type="entry name" value="L,D-TRANSPEPTIDASE YCBB-RELATED"/>
    <property type="match status" value="1"/>
</dbReference>
<dbReference type="InterPro" id="IPR045380">
    <property type="entry name" value="LD_TPept_scaffold_dom"/>
</dbReference>
<dbReference type="InterPro" id="IPR036365">
    <property type="entry name" value="PGBD-like_sf"/>
</dbReference>
<evidence type="ECO:0000256" key="1">
    <source>
        <dbReference type="ARBA" id="ARBA00004752"/>
    </source>
</evidence>
<evidence type="ECO:0000256" key="6">
    <source>
        <dbReference type="ARBA" id="ARBA00023316"/>
    </source>
</evidence>
<dbReference type="InterPro" id="IPR052905">
    <property type="entry name" value="LD-transpeptidase_YkuD-like"/>
</dbReference>
<evidence type="ECO:0000313" key="10">
    <source>
        <dbReference type="EMBL" id="BBO88872.1"/>
    </source>
</evidence>
<feature type="active site" description="Nucleophile" evidence="7">
    <location>
        <position position="469"/>
    </location>
</feature>
<dbReference type="Gene3D" id="1.10.101.10">
    <property type="entry name" value="PGBD-like superfamily/PGBD"/>
    <property type="match status" value="1"/>
</dbReference>
<keyword evidence="3" id="KW-0808">Transferase</keyword>
<organism evidence="10 11">
    <name type="scientific">Desulfosarcina ovata subsp. ovata</name>
    <dbReference type="NCBI Taxonomy" id="2752305"/>
    <lineage>
        <taxon>Bacteria</taxon>
        <taxon>Pseudomonadati</taxon>
        <taxon>Thermodesulfobacteriota</taxon>
        <taxon>Desulfobacteria</taxon>
        <taxon>Desulfobacterales</taxon>
        <taxon>Desulfosarcinaceae</taxon>
        <taxon>Desulfosarcina</taxon>
    </lineage>
</organism>
<evidence type="ECO:0000256" key="2">
    <source>
        <dbReference type="ARBA" id="ARBA00005992"/>
    </source>
</evidence>
<keyword evidence="4 7" id="KW-0133">Cell shape</keyword>
<dbReference type="GO" id="GO:0009252">
    <property type="term" value="P:peptidoglycan biosynthetic process"/>
    <property type="evidence" value="ECO:0007669"/>
    <property type="project" value="UniProtKB-UniPathway"/>
</dbReference>
<dbReference type="InterPro" id="IPR038063">
    <property type="entry name" value="Transpep_catalytic_dom"/>
</dbReference>
<dbReference type="UniPathway" id="UPA00219"/>
<dbReference type="GO" id="GO:0016740">
    <property type="term" value="F:transferase activity"/>
    <property type="evidence" value="ECO:0007669"/>
    <property type="project" value="UniProtKB-KW"/>
</dbReference>
<dbReference type="GO" id="GO:0071555">
    <property type="term" value="P:cell wall organization"/>
    <property type="evidence" value="ECO:0007669"/>
    <property type="project" value="UniProtKB-UniRule"/>
</dbReference>
<protein>
    <submittedName>
        <fullName evidence="10">Murein L,D-transpeptidase</fullName>
    </submittedName>
</protein>
<evidence type="ECO:0000256" key="4">
    <source>
        <dbReference type="ARBA" id="ARBA00022960"/>
    </source>
</evidence>
<evidence type="ECO:0000256" key="8">
    <source>
        <dbReference type="SAM" id="SignalP"/>
    </source>
</evidence>
<feature type="chain" id="PRO_5024436724" evidence="8">
    <location>
        <begin position="25"/>
        <end position="603"/>
    </location>
</feature>
<evidence type="ECO:0000259" key="9">
    <source>
        <dbReference type="PROSITE" id="PS52029"/>
    </source>
</evidence>
<evidence type="ECO:0000256" key="3">
    <source>
        <dbReference type="ARBA" id="ARBA00022679"/>
    </source>
</evidence>
<reference evidence="10 11" key="1">
    <citation type="submission" date="2019-11" db="EMBL/GenBank/DDBJ databases">
        <title>Comparative genomics of hydrocarbon-degrading Desulfosarcina strains.</title>
        <authorList>
            <person name="Watanabe M."/>
            <person name="Kojima H."/>
            <person name="Fukui M."/>
        </authorList>
    </citation>
    <scope>NUCLEOTIDE SEQUENCE [LARGE SCALE GENOMIC DNA]</scope>
    <source>
        <strain evidence="11">oXyS1</strain>
    </source>
</reference>
<dbReference type="CDD" id="cd16913">
    <property type="entry name" value="YkuD_like"/>
    <property type="match status" value="1"/>
</dbReference>
<dbReference type="RefSeq" id="WP_155310136.1">
    <property type="nucleotide sequence ID" value="NZ_AP021879.1"/>
</dbReference>
<sequence length="603" mass="67552">MKPVTIISTILIILSLFHLPPVAAAPVQNHLEALLAPMCTGDETPSPLSLQPVARFYQKFGFQPAWTGPTGPLPRAKQLIAAIAGTTAPNLSPEPSTVFRFTPREVNLNGFSNPLTLEKMPPRLQMDVILTDMALRYARRLWRGTVDPETLPGKWLASRRADKRDFPAELAQALKEKRLSAFMDSLHPQAAAYHHLRQAVQRYEQIQAAGGWPMVPTGETLRRDDTGPRVSALIDRLRASGDLSREMTIRQPGAVYDEALEAAVIRFQRRHGLNPDGLVGKTTLAALNVPVGKRITQLQLNMERWRWFPDSFGQRYLMVNIPAFELNLFEAGLPVQRMRVIVGKNRRPTPIMSSRMTYLEFNPYWNVPGKIARKDILPKVLKDPTYLSRQGIRVFAGWDRSAPELDPEQIPWQALSGRHFPYRLRQDPSAINALGQIKFMFPNHESVYIHDTPGKRLFKRDRRNFSSGCVRVEAPITLAGDLLKHQGWDREQVETAVSNQERKIVPLKQPIPVHLVYLTAWVDNGQAVHFREDIYGRDKRLQLALTASNADLLHCMADILAAGRLLAASDPGQTAQPASGRCGALVLSVLQPTGEVAGHPMSF</sequence>
<feature type="signal peptide" evidence="8">
    <location>
        <begin position="1"/>
        <end position="24"/>
    </location>
</feature>
<dbReference type="PROSITE" id="PS52029">
    <property type="entry name" value="LD_TPASE"/>
    <property type="match status" value="1"/>
</dbReference>